<dbReference type="Gene3D" id="3.30.160.60">
    <property type="entry name" value="Classic Zinc Finger"/>
    <property type="match status" value="5"/>
</dbReference>
<evidence type="ECO:0000256" key="3">
    <source>
        <dbReference type="ARBA" id="ARBA00022723"/>
    </source>
</evidence>
<dbReference type="FunFam" id="3.30.160.60:FF:000100">
    <property type="entry name" value="Zinc finger 45-like"/>
    <property type="match status" value="1"/>
</dbReference>
<evidence type="ECO:0000259" key="15">
    <source>
        <dbReference type="PROSITE" id="PS51915"/>
    </source>
</evidence>
<name>A0ABD0S4L2_LOXSC</name>
<feature type="binding site" evidence="12">
    <location>
        <position position="16"/>
    </location>
    <ligand>
        <name>Zn(2+)</name>
        <dbReference type="ChEBI" id="CHEBI:29105"/>
    </ligand>
</feature>
<dbReference type="PROSITE" id="PS00028">
    <property type="entry name" value="ZINC_FINGER_C2H2_1"/>
    <property type="match status" value="7"/>
</dbReference>
<accession>A0ABD0S4L2</accession>
<keyword evidence="7" id="KW-0805">Transcription regulation</keyword>
<dbReference type="InterPro" id="IPR012934">
    <property type="entry name" value="Znf_AD"/>
</dbReference>
<comment type="subcellular location">
    <subcellularLocation>
        <location evidence="1">Nucleus</location>
    </subcellularLocation>
</comment>
<evidence type="ECO:0000256" key="9">
    <source>
        <dbReference type="ARBA" id="ARBA00023163"/>
    </source>
</evidence>
<evidence type="ECO:0000256" key="1">
    <source>
        <dbReference type="ARBA" id="ARBA00004123"/>
    </source>
</evidence>
<comment type="similarity">
    <text evidence="2">Belongs to the krueppel C2H2-type zinc-finger protein family.</text>
</comment>
<evidence type="ECO:0000256" key="13">
    <source>
        <dbReference type="SAM" id="MobiDB-lite"/>
    </source>
</evidence>
<feature type="domain" description="C2H2-type" evidence="14">
    <location>
        <begin position="516"/>
        <end position="543"/>
    </location>
</feature>
<dbReference type="InterPro" id="IPR036236">
    <property type="entry name" value="Znf_C2H2_sf"/>
</dbReference>
<feature type="domain" description="C2H2-type" evidence="14">
    <location>
        <begin position="459"/>
        <end position="482"/>
    </location>
</feature>
<evidence type="ECO:0000259" key="14">
    <source>
        <dbReference type="PROSITE" id="PS50157"/>
    </source>
</evidence>
<dbReference type="FunFam" id="3.30.160.60:FF:000145">
    <property type="entry name" value="Zinc finger protein 574"/>
    <property type="match status" value="1"/>
</dbReference>
<comment type="caution">
    <text evidence="16">The sequence shown here is derived from an EMBL/GenBank/DDBJ whole genome shotgun (WGS) entry which is preliminary data.</text>
</comment>
<evidence type="ECO:0000313" key="16">
    <source>
        <dbReference type="EMBL" id="KAL0808611.1"/>
    </source>
</evidence>
<reference evidence="16 17" key="1">
    <citation type="submission" date="2024-06" db="EMBL/GenBank/DDBJ databases">
        <title>A chromosome-level genome assembly of beet webworm, Loxostege sticticalis.</title>
        <authorList>
            <person name="Zhang Y."/>
        </authorList>
    </citation>
    <scope>NUCLEOTIDE SEQUENCE [LARGE SCALE GENOMIC DNA]</scope>
    <source>
        <strain evidence="16">AQ028</strain>
        <tissue evidence="16">Male pupae</tissue>
    </source>
</reference>
<dbReference type="Pfam" id="PF00096">
    <property type="entry name" value="zf-C2H2"/>
    <property type="match status" value="6"/>
</dbReference>
<dbReference type="Proteomes" id="UP001549921">
    <property type="component" value="Unassembled WGS sequence"/>
</dbReference>
<dbReference type="GO" id="GO:0005634">
    <property type="term" value="C:nucleus"/>
    <property type="evidence" value="ECO:0007669"/>
    <property type="project" value="UniProtKB-SubCell"/>
</dbReference>
<evidence type="ECO:0000256" key="12">
    <source>
        <dbReference type="PROSITE-ProRule" id="PRU01263"/>
    </source>
</evidence>
<evidence type="ECO:0000256" key="11">
    <source>
        <dbReference type="PROSITE-ProRule" id="PRU00042"/>
    </source>
</evidence>
<dbReference type="PROSITE" id="PS50157">
    <property type="entry name" value="ZINC_FINGER_C2H2_2"/>
    <property type="match status" value="7"/>
</dbReference>
<keyword evidence="6 12" id="KW-0862">Zinc</keyword>
<dbReference type="PROSITE" id="PS51915">
    <property type="entry name" value="ZAD"/>
    <property type="match status" value="1"/>
</dbReference>
<feature type="domain" description="C2H2-type" evidence="14">
    <location>
        <begin position="401"/>
        <end position="429"/>
    </location>
</feature>
<dbReference type="SMART" id="SM00868">
    <property type="entry name" value="zf-AD"/>
    <property type="match status" value="2"/>
</dbReference>
<feature type="binding site" evidence="12">
    <location>
        <position position="69"/>
    </location>
    <ligand>
        <name>Zn(2+)</name>
        <dbReference type="ChEBI" id="CHEBI:29105"/>
    </ligand>
</feature>
<evidence type="ECO:0000313" key="17">
    <source>
        <dbReference type="Proteomes" id="UP001549921"/>
    </source>
</evidence>
<evidence type="ECO:0000256" key="8">
    <source>
        <dbReference type="ARBA" id="ARBA00023125"/>
    </source>
</evidence>
<feature type="domain" description="C2H2-type" evidence="14">
    <location>
        <begin position="346"/>
        <end position="373"/>
    </location>
</feature>
<evidence type="ECO:0000256" key="10">
    <source>
        <dbReference type="ARBA" id="ARBA00023242"/>
    </source>
</evidence>
<dbReference type="AlphaFoldDB" id="A0ABD0S4L2"/>
<proteinExistence type="inferred from homology"/>
<feature type="region of interest" description="Disordered" evidence="13">
    <location>
        <begin position="146"/>
        <end position="200"/>
    </location>
</feature>
<feature type="domain" description="ZAD" evidence="15">
    <location>
        <begin position="14"/>
        <end position="93"/>
    </location>
</feature>
<sequence length="578" mass="67655">MSLNNQKGPVFDPGLCRCCGALKKCRLLNVEYDWRGQKEVYCDMFVDCFGLMLSNLDGEPLERLICATCVSRLREASSFRQQVLKCEETLLQARIHLHEDEPVEPSIKKEPDPQIKVEVQLSTDPVQDDAFPYDDGAHHADYESDHAANDSLDDNKPLSTMKSPKKSPKLKKSLKAKKKLKAEKKAKSKNSLSQEEKDRRQMLASIAKISEQLKRMHEDEIQLKPPKTIDNEHKCYMNAVAIVQNSYVCPFDNSFSDYYCVYCRSMFTDPVKLREHTLTHDPSGFSEYAVTKKQLMIDIVRIDCRLCEERIEDIDILKNHLTTSHNVQLHDVTNELLKFKLTINSLTCTECNGTFSFFHALKKHMAEHFGSCICDVCGAHYFEERMLSLHMRCHQKTDEEFTCDECGKTFKSKHSRNLHVVRLHRKEAAYECNKCDEVFYSYSLRYRHMIEAHGERRMFQCEHCDRVYDSRKSLREHNRRSHLKIFRHQCEICDKRFYLPSRLKEHMATHTGERNFRCEYCGKSYPRLRGLKVHMQSHSADKRYKCTLCSASFTQNVNLRSHIRRQHQTADMEDPYPE</sequence>
<keyword evidence="3 12" id="KW-0479">Metal-binding</keyword>
<dbReference type="InterPro" id="IPR013087">
    <property type="entry name" value="Znf_C2H2_type"/>
</dbReference>
<keyword evidence="5 11" id="KW-0863">Zinc-finger</keyword>
<feature type="binding site" evidence="12">
    <location>
        <position position="66"/>
    </location>
    <ligand>
        <name>Zn(2+)</name>
        <dbReference type="ChEBI" id="CHEBI:29105"/>
    </ligand>
</feature>
<feature type="domain" description="C2H2-type" evidence="14">
    <location>
        <begin position="430"/>
        <end position="458"/>
    </location>
</feature>
<keyword evidence="10" id="KW-0539">Nucleus</keyword>
<evidence type="ECO:0000256" key="7">
    <source>
        <dbReference type="ARBA" id="ARBA00023015"/>
    </source>
</evidence>
<dbReference type="PANTHER" id="PTHR24393:SF15">
    <property type="entry name" value="IP01243P-RELATED"/>
    <property type="match status" value="1"/>
</dbReference>
<organism evidence="16 17">
    <name type="scientific">Loxostege sticticalis</name>
    <name type="common">Beet webworm moth</name>
    <dbReference type="NCBI Taxonomy" id="481309"/>
    <lineage>
        <taxon>Eukaryota</taxon>
        <taxon>Metazoa</taxon>
        <taxon>Ecdysozoa</taxon>
        <taxon>Arthropoda</taxon>
        <taxon>Hexapoda</taxon>
        <taxon>Insecta</taxon>
        <taxon>Pterygota</taxon>
        <taxon>Neoptera</taxon>
        <taxon>Endopterygota</taxon>
        <taxon>Lepidoptera</taxon>
        <taxon>Glossata</taxon>
        <taxon>Ditrysia</taxon>
        <taxon>Pyraloidea</taxon>
        <taxon>Crambidae</taxon>
        <taxon>Pyraustinae</taxon>
        <taxon>Loxostege</taxon>
    </lineage>
</organism>
<keyword evidence="4" id="KW-0677">Repeat</keyword>
<protein>
    <submittedName>
        <fullName evidence="16">Uncharacterized protein</fullName>
    </submittedName>
</protein>
<evidence type="ECO:0000256" key="6">
    <source>
        <dbReference type="ARBA" id="ARBA00022833"/>
    </source>
</evidence>
<evidence type="ECO:0000256" key="2">
    <source>
        <dbReference type="ARBA" id="ARBA00006991"/>
    </source>
</evidence>
<feature type="binding site" evidence="12">
    <location>
        <position position="19"/>
    </location>
    <ligand>
        <name>Zn(2+)</name>
        <dbReference type="ChEBI" id="CHEBI:29105"/>
    </ligand>
</feature>
<evidence type="ECO:0000256" key="5">
    <source>
        <dbReference type="ARBA" id="ARBA00022771"/>
    </source>
</evidence>
<feature type="compositionally biased region" description="Basic residues" evidence="13">
    <location>
        <begin position="163"/>
        <end position="188"/>
    </location>
</feature>
<dbReference type="SMART" id="SM00355">
    <property type="entry name" value="ZnF_C2H2"/>
    <property type="match status" value="10"/>
</dbReference>
<feature type="compositionally biased region" description="Basic and acidic residues" evidence="13">
    <location>
        <begin position="146"/>
        <end position="156"/>
    </location>
</feature>
<dbReference type="EMBL" id="JBEDNZ010000031">
    <property type="protein sequence ID" value="KAL0808611.1"/>
    <property type="molecule type" value="Genomic_DNA"/>
</dbReference>
<dbReference type="SUPFAM" id="SSF57667">
    <property type="entry name" value="beta-beta-alpha zinc fingers"/>
    <property type="match status" value="4"/>
</dbReference>
<feature type="domain" description="C2H2-type" evidence="14">
    <location>
        <begin position="544"/>
        <end position="572"/>
    </location>
</feature>
<dbReference type="PANTHER" id="PTHR24393">
    <property type="entry name" value="ZINC FINGER PROTEIN"/>
    <property type="match status" value="1"/>
</dbReference>
<feature type="domain" description="C2H2-type" evidence="14">
    <location>
        <begin position="488"/>
        <end position="515"/>
    </location>
</feature>
<keyword evidence="8" id="KW-0238">DNA-binding</keyword>
<dbReference type="GO" id="GO:0008270">
    <property type="term" value="F:zinc ion binding"/>
    <property type="evidence" value="ECO:0007669"/>
    <property type="project" value="UniProtKB-UniRule"/>
</dbReference>
<keyword evidence="9" id="KW-0804">Transcription</keyword>
<gene>
    <name evidence="16" type="ORF">ABMA28_013051</name>
</gene>
<evidence type="ECO:0000256" key="4">
    <source>
        <dbReference type="ARBA" id="ARBA00022737"/>
    </source>
</evidence>